<feature type="chain" id="PRO_5006619790" evidence="1">
    <location>
        <begin position="23"/>
        <end position="532"/>
    </location>
</feature>
<dbReference type="RefSeq" id="WP_096405937.1">
    <property type="nucleotide sequence ID" value="NZ_AP014597.1"/>
</dbReference>
<dbReference type="Proteomes" id="UP000217431">
    <property type="component" value="Chromosome I"/>
</dbReference>
<protein>
    <submittedName>
        <fullName evidence="2">Uncharacterized protein</fullName>
    </submittedName>
</protein>
<keyword evidence="1" id="KW-0732">Signal</keyword>
<organism evidence="2 3">
    <name type="scientific">Prevotella intermedia</name>
    <dbReference type="NCBI Taxonomy" id="28131"/>
    <lineage>
        <taxon>Bacteria</taxon>
        <taxon>Pseudomonadati</taxon>
        <taxon>Bacteroidota</taxon>
        <taxon>Bacteroidia</taxon>
        <taxon>Bacteroidales</taxon>
        <taxon>Prevotellaceae</taxon>
        <taxon>Prevotella</taxon>
    </lineage>
</organism>
<feature type="signal peptide" evidence="1">
    <location>
        <begin position="1"/>
        <end position="22"/>
    </location>
</feature>
<evidence type="ECO:0000313" key="3">
    <source>
        <dbReference type="Proteomes" id="UP000217431"/>
    </source>
</evidence>
<reference evidence="2 3" key="1">
    <citation type="journal article" date="2016" name="DNA Res.">
        <title>The complete genome sequencing of Prevotella intermedia strain OMA14 and a subsequent fine-scale, intra-species genomic comparison reveal an unusual amplification of conjugative and mobile transposons and identify a novel Prevotella-lineage-specific repeat.</title>
        <authorList>
            <person name="Naito M."/>
            <person name="Ogura Y."/>
            <person name="Itoh T."/>
            <person name="Shoji M."/>
            <person name="Okamoto M."/>
            <person name="Hayashi T."/>
            <person name="Nakayama K."/>
        </authorList>
    </citation>
    <scope>NUCLEOTIDE SEQUENCE [LARGE SCALE GENOMIC DNA]</scope>
    <source>
        <strain evidence="2 3">OMA14</strain>
    </source>
</reference>
<dbReference type="EMBL" id="AP014597">
    <property type="protein sequence ID" value="BAU18102.1"/>
    <property type="molecule type" value="Genomic_DNA"/>
</dbReference>
<evidence type="ECO:0000256" key="1">
    <source>
        <dbReference type="SAM" id="SignalP"/>
    </source>
</evidence>
<dbReference type="STRING" id="28131.BWX40_00390"/>
<proteinExistence type="predicted"/>
<sequence>MKKVYYFLFLAVMALMSMNAMADIPIKLDIDDASRVTVKVNYTPVANIVNGVNNVTVPQYGSVQIEAKEGFYLKRVYKPNKDGEAVEQTISNLTNCNIYLSDADKDLTFTVKSGVFADARTASCTVKVDNAAKVKMERYESHTIVNLQDGDNIVKWIPNVEKTLIVGNANYGDIPIYKVTLDGVEVESSGNQFFVTPKEGSVVVVMANYPDVDCPVKFNFSSDDIKPILTKVTADGKEITNYTDANFTVKAGTKLALTFDKTNYALESFKVNDVVTSVYGTFEYLVKAATTFDIKAHKYATIKATLNVDKAENITVYEGSSYNNKVIAIKDGDNTIELNEANSMIQIKPNSGCKIETLKVDGNAMSAGGDGSYEIRLTDGMKIEITTSAIVRDQKAIVYIDDISLANYGFQFYRSDRSAVTMQSGENTLMFSAEDNPFMFGAYGNDLSKMLVKLNGEKIKPSYEGGTSFEVTLKNGDRLDILLSGPTGIDGVQQQVGNGKTVVYRLDGTRVAGENLPSGLYIINGKKVIIKK</sequence>
<accession>A0A0S3UKW4</accession>
<name>A0A0S3UKW4_PREIN</name>
<dbReference type="AlphaFoldDB" id="A0A0S3UKW4"/>
<evidence type="ECO:0000313" key="2">
    <source>
        <dbReference type="EMBL" id="BAU18102.1"/>
    </source>
</evidence>
<gene>
    <name evidence="2" type="ORF">PIOMA14_I_1594</name>
</gene>